<evidence type="ECO:0008006" key="4">
    <source>
        <dbReference type="Google" id="ProtNLM"/>
    </source>
</evidence>
<keyword evidence="3" id="KW-1185">Reference proteome</keyword>
<accession>A0ABN4U0M6</accession>
<reference evidence="2 3" key="1">
    <citation type="submission" date="2016-10" db="EMBL/GenBank/DDBJ databases">
        <title>Complete genome sequences of three Cupriavidus strains isolated from various Malaysian environments.</title>
        <authorList>
            <person name="Abdullah A.A.-A."/>
            <person name="Shafie N.A.H."/>
            <person name="Lau N.S."/>
        </authorList>
    </citation>
    <scope>NUCLEOTIDE SEQUENCE [LARGE SCALE GENOMIC DNA]</scope>
    <source>
        <strain evidence="2 3">USMAA1020</strain>
        <plasmid evidence="2 3">unnamed1</plasmid>
    </source>
</reference>
<dbReference type="Proteomes" id="UP000177515">
    <property type="component" value="Plasmid unnamed1"/>
</dbReference>
<feature type="signal peptide" evidence="1">
    <location>
        <begin position="1"/>
        <end position="24"/>
    </location>
</feature>
<name>A0ABN4U0M6_9BURK</name>
<gene>
    <name evidence="2" type="ORF">BKK80_35245</name>
</gene>
<feature type="chain" id="PRO_5045747452" description="Conjugal transfer protein TraH" evidence="1">
    <location>
        <begin position="25"/>
        <end position="505"/>
    </location>
</feature>
<organism evidence="2 3">
    <name type="scientific">Cupriavidus malaysiensis</name>
    <dbReference type="NCBI Taxonomy" id="367825"/>
    <lineage>
        <taxon>Bacteria</taxon>
        <taxon>Pseudomonadati</taxon>
        <taxon>Pseudomonadota</taxon>
        <taxon>Betaproteobacteria</taxon>
        <taxon>Burkholderiales</taxon>
        <taxon>Burkholderiaceae</taxon>
        <taxon>Cupriavidus</taxon>
    </lineage>
</organism>
<dbReference type="EMBL" id="CP017756">
    <property type="protein sequence ID" value="AOZ11211.1"/>
    <property type="molecule type" value="Genomic_DNA"/>
</dbReference>
<evidence type="ECO:0000313" key="3">
    <source>
        <dbReference type="Proteomes" id="UP000177515"/>
    </source>
</evidence>
<geneLocation type="plasmid" evidence="2 3">
    <name>unnamed1</name>
</geneLocation>
<keyword evidence="2" id="KW-0614">Plasmid</keyword>
<dbReference type="RefSeq" id="WP_071073873.1">
    <property type="nucleotide sequence ID" value="NZ_CP017756.1"/>
</dbReference>
<keyword evidence="1" id="KW-0732">Signal</keyword>
<proteinExistence type="predicted"/>
<sequence>MTQFLTRLRAKRVQRFAAFSTALALGLSTASSEGALYSNSAMDSMWNYTSATTTFGRMGATLSGGNGALRVPVRNYTLYSFDPPRVDAGCGGVDLYLGSFSFLGTDQFKQMVRQIVQAAPGYLIHLAITAVCNPCSNILTWLQNMAREMNSGQYNTCKLSKMMVGSAIGASGLADAFGSNFSNEINLQWGEAKGLYNGFVSAWDKMFSSGPLQATSQARDSSTNNANMLVNALVTNGGIDMMENGMFGGPAALVYNFMSFFGTTLRRTTDPGNQTLSYSDEDFPATLTFADLVEGKAPGSVEPKKLNSCSDLNITDPHSCQSLSKNEKYLWFGTKRYVITMLAGDQTTSDALSDNTVVSSYQTDSILDKIVRGVNLSGQEISFLRAFPRHELVLLLDVMESSPSDPAAINGIVSVMAEDYATYIGRAMLRTLHDTYAQKTVDPNAGGSSSKVTGAMPDHIKEAAKKFRADLEASVGVNAEARTQKVMVLRGLIAQQRQLKMGQAF</sequence>
<evidence type="ECO:0000256" key="1">
    <source>
        <dbReference type="SAM" id="SignalP"/>
    </source>
</evidence>
<dbReference type="InterPro" id="IPR010927">
    <property type="entry name" value="T4SS_TraH"/>
</dbReference>
<protein>
    <recommendedName>
        <fullName evidence="4">Conjugal transfer protein TraH</fullName>
    </recommendedName>
</protein>
<dbReference type="Pfam" id="PF06122">
    <property type="entry name" value="TraH"/>
    <property type="match status" value="1"/>
</dbReference>
<evidence type="ECO:0000313" key="2">
    <source>
        <dbReference type="EMBL" id="AOZ11211.1"/>
    </source>
</evidence>